<dbReference type="OrthoDB" id="5519891at2"/>
<dbReference type="EMBL" id="CP012159">
    <property type="protein sequence ID" value="AKT41257.1"/>
    <property type="molecule type" value="Genomic_DNA"/>
</dbReference>
<evidence type="ECO:0000313" key="4">
    <source>
        <dbReference type="Proteomes" id="UP000067626"/>
    </source>
</evidence>
<dbReference type="AlphaFoldDB" id="A0A0K1EKR9"/>
<evidence type="ECO:0000256" key="2">
    <source>
        <dbReference type="SAM" id="SignalP"/>
    </source>
</evidence>
<evidence type="ECO:0000313" key="3">
    <source>
        <dbReference type="EMBL" id="AKT41257.1"/>
    </source>
</evidence>
<feature type="signal peptide" evidence="2">
    <location>
        <begin position="1"/>
        <end position="20"/>
    </location>
</feature>
<dbReference type="STRING" id="52.CMC5_054240"/>
<accession>A0A0K1EKR9</accession>
<evidence type="ECO:0008006" key="5">
    <source>
        <dbReference type="Google" id="ProtNLM"/>
    </source>
</evidence>
<evidence type="ECO:0000256" key="1">
    <source>
        <dbReference type="SAM" id="MobiDB-lite"/>
    </source>
</evidence>
<feature type="chain" id="PRO_5005459627" description="Secreted protein" evidence="2">
    <location>
        <begin position="21"/>
        <end position="236"/>
    </location>
</feature>
<keyword evidence="4" id="KW-1185">Reference proteome</keyword>
<reference evidence="3" key="1">
    <citation type="submission" date="2015-07" db="EMBL/GenBank/DDBJ databases">
        <title>Genome analysis of myxobacterium Chondromyces crocatus Cm c5 reveals a high potential for natural compound synthesis and the genetic basis for the loss of fruiting body formation.</title>
        <authorList>
            <person name="Zaburannyi N."/>
            <person name="Bunk B."/>
            <person name="Maier J."/>
            <person name="Overmann J."/>
            <person name="Mueller R."/>
        </authorList>
    </citation>
    <scope>NUCLEOTIDE SEQUENCE [LARGE SCALE GENOMIC DNA]</scope>
    <source>
        <strain evidence="3">Cm c5</strain>
    </source>
</reference>
<dbReference type="RefSeq" id="WP_050433061.1">
    <property type="nucleotide sequence ID" value="NZ_CP012159.1"/>
</dbReference>
<organism evidence="3 4">
    <name type="scientific">Chondromyces crocatus</name>
    <dbReference type="NCBI Taxonomy" id="52"/>
    <lineage>
        <taxon>Bacteria</taxon>
        <taxon>Pseudomonadati</taxon>
        <taxon>Myxococcota</taxon>
        <taxon>Polyangia</taxon>
        <taxon>Polyangiales</taxon>
        <taxon>Polyangiaceae</taxon>
        <taxon>Chondromyces</taxon>
    </lineage>
</organism>
<dbReference type="Proteomes" id="UP000067626">
    <property type="component" value="Chromosome"/>
</dbReference>
<sequence length="236" mass="25981">MRSSLRGLALLLALHLGACSEPVAPASFPVDTSSASAPLPPPEPPSMETRDGRTIMRLEGTVYAPPQEAPHENRKQFLGVLLHLGDGSSWVISQYGKSPFHDLHGVRMRVEGTPYEPSDQSLAFPHLSTEKMTLGAGVKDAHYVEIHGEQRIEGRFERHTLPEGSKLAGMKVLRFVDTQDQPFLVARSPLGDDQMQQLVGRPVMLTAFRVEPSRFIARLGGPYLWIREVHPVAPAP</sequence>
<dbReference type="KEGG" id="ccro:CMC5_054240"/>
<feature type="region of interest" description="Disordered" evidence="1">
    <location>
        <begin position="28"/>
        <end position="50"/>
    </location>
</feature>
<gene>
    <name evidence="3" type="ORF">CMC5_054240</name>
</gene>
<keyword evidence="2" id="KW-0732">Signal</keyword>
<proteinExistence type="predicted"/>
<name>A0A0K1EKR9_CHOCO</name>
<protein>
    <recommendedName>
        <fullName evidence="5">Secreted protein</fullName>
    </recommendedName>
</protein>